<reference evidence="3 4" key="1">
    <citation type="submission" date="2019-04" db="EMBL/GenBank/DDBJ databases">
        <title>Draft genome sequences for three unisolated Alnus-infective Frankia Sp+ strains, AgTrS, AiOr and AvVan, the first sequenced Frankia strains able to sporulate in-planta.</title>
        <authorList>
            <person name="Bethencourt L."/>
            <person name="Vautrin F."/>
            <person name="Taib N."/>
            <person name="Dubost A."/>
            <person name="Castro-Garcia L."/>
            <person name="Imbaud O."/>
            <person name="Abrouk D."/>
            <person name="Fournier P."/>
            <person name="Briolay J."/>
            <person name="Nguyen A."/>
            <person name="Normand P."/>
            <person name="Fernandez M.P."/>
            <person name="Brochier-Armanet C."/>
            <person name="Herrera-Belaroussi A."/>
        </authorList>
    </citation>
    <scope>NUCLEOTIDE SEQUENCE [LARGE SCALE GENOMIC DNA]</scope>
    <source>
        <strain evidence="3 4">AvVan</strain>
    </source>
</reference>
<dbReference type="OrthoDB" id="3210335at2"/>
<feature type="domain" description="Ketoreductase" evidence="2">
    <location>
        <begin position="2"/>
        <end position="178"/>
    </location>
</feature>
<dbReference type="Gene3D" id="3.40.50.720">
    <property type="entry name" value="NAD(P)-binding Rossmann-like Domain"/>
    <property type="match status" value="1"/>
</dbReference>
<dbReference type="SUPFAM" id="SSF51735">
    <property type="entry name" value="NAD(P)-binding Rossmann-fold domains"/>
    <property type="match status" value="1"/>
</dbReference>
<dbReference type="PANTHER" id="PTHR42760:SF40">
    <property type="entry name" value="3-OXOACYL-[ACYL-CARRIER-PROTEIN] REDUCTASE, CHLOROPLASTIC"/>
    <property type="match status" value="1"/>
</dbReference>
<dbReference type="SMART" id="SM00822">
    <property type="entry name" value="PKS_KR"/>
    <property type="match status" value="1"/>
</dbReference>
<proteinExistence type="inferred from homology"/>
<comment type="caution">
    <text evidence="3">The sequence shown here is derived from an EMBL/GenBank/DDBJ whole genome shotgun (WGS) entry which is preliminary data.</text>
</comment>
<gene>
    <name evidence="3" type="ORF">E7Y31_14515</name>
</gene>
<protein>
    <submittedName>
        <fullName evidence="3">SDR family oxidoreductase</fullName>
    </submittedName>
</protein>
<dbReference type="Proteomes" id="UP000305282">
    <property type="component" value="Unassembled WGS sequence"/>
</dbReference>
<dbReference type="Pfam" id="PF13561">
    <property type="entry name" value="adh_short_C2"/>
    <property type="match status" value="1"/>
</dbReference>
<dbReference type="PROSITE" id="PS00061">
    <property type="entry name" value="ADH_SHORT"/>
    <property type="match status" value="1"/>
</dbReference>
<dbReference type="InterPro" id="IPR036291">
    <property type="entry name" value="NAD(P)-bd_dom_sf"/>
</dbReference>
<dbReference type="InterPro" id="IPR002347">
    <property type="entry name" value="SDR_fam"/>
</dbReference>
<dbReference type="PRINTS" id="PR00081">
    <property type="entry name" value="GDHRDH"/>
</dbReference>
<comment type="similarity">
    <text evidence="1">Belongs to the short-chain dehydrogenases/reductases (SDR) family.</text>
</comment>
<dbReference type="EMBL" id="SSXH01000363">
    <property type="protein sequence ID" value="THJ72604.1"/>
    <property type="molecule type" value="Genomic_DNA"/>
</dbReference>
<name>A0A4S5EKG1_9ACTN</name>
<keyword evidence="4" id="KW-1185">Reference proteome</keyword>
<evidence type="ECO:0000259" key="2">
    <source>
        <dbReference type="SMART" id="SM00822"/>
    </source>
</evidence>
<dbReference type="PRINTS" id="PR00080">
    <property type="entry name" value="SDRFAMILY"/>
</dbReference>
<dbReference type="GO" id="GO:0030497">
    <property type="term" value="P:fatty acid elongation"/>
    <property type="evidence" value="ECO:0007669"/>
    <property type="project" value="TreeGrafter"/>
</dbReference>
<accession>A0A4S5EKG1</accession>
<dbReference type="CDD" id="cd05233">
    <property type="entry name" value="SDR_c"/>
    <property type="match status" value="1"/>
</dbReference>
<dbReference type="GO" id="GO:0016616">
    <property type="term" value="F:oxidoreductase activity, acting on the CH-OH group of donors, NAD or NADP as acceptor"/>
    <property type="evidence" value="ECO:0007669"/>
    <property type="project" value="UniProtKB-ARBA"/>
</dbReference>
<dbReference type="InterPro" id="IPR057326">
    <property type="entry name" value="KR_dom"/>
</dbReference>
<evidence type="ECO:0000313" key="4">
    <source>
        <dbReference type="Proteomes" id="UP000305282"/>
    </source>
</evidence>
<organism evidence="3 4">
    <name type="scientific">Candidatus Frankia alpina</name>
    <dbReference type="NCBI Taxonomy" id="2699483"/>
    <lineage>
        <taxon>Bacteria</taxon>
        <taxon>Bacillati</taxon>
        <taxon>Actinomycetota</taxon>
        <taxon>Actinomycetes</taxon>
        <taxon>Frankiales</taxon>
        <taxon>Frankiaceae</taxon>
        <taxon>Frankia</taxon>
    </lineage>
</organism>
<dbReference type="InterPro" id="IPR020904">
    <property type="entry name" value="Sc_DH/Rdtase_CS"/>
</dbReference>
<evidence type="ECO:0000313" key="3">
    <source>
        <dbReference type="EMBL" id="THJ72604.1"/>
    </source>
</evidence>
<dbReference type="PANTHER" id="PTHR42760">
    <property type="entry name" value="SHORT-CHAIN DEHYDROGENASES/REDUCTASES FAMILY MEMBER"/>
    <property type="match status" value="1"/>
</dbReference>
<sequence>MTGGGTGIGRAIARALTERGDRVVIVGRRPDRLESATKDINAEVGGPPVLPFAADVTDPDQVERLAGFVTGEFGTLDVLVNNAGGTHSAPVTSLRDLATRHTALYLQNVVSALLVTQALGPAIRRPGGRIIMISSRSARSAGGDPGYAATKAALNRLVVGLANDYGPGGVTVNAVAPGYVPGTELYSGAIPAEWHERIVAGISVGRGGEPAEIATVVRDLAAPGSSFVNGTVIEVDGGLRPST</sequence>
<dbReference type="AlphaFoldDB" id="A0A4S5EKG1"/>
<evidence type="ECO:0000256" key="1">
    <source>
        <dbReference type="ARBA" id="ARBA00006484"/>
    </source>
</evidence>